<evidence type="ECO:0000313" key="1">
    <source>
        <dbReference type="EMBL" id="CAG9791447.1"/>
    </source>
</evidence>
<gene>
    <name evidence="1" type="ORF">DIATSA_LOCUS9059</name>
</gene>
<keyword evidence="2" id="KW-1185">Reference proteome</keyword>
<evidence type="ECO:0000313" key="2">
    <source>
        <dbReference type="Proteomes" id="UP001153714"/>
    </source>
</evidence>
<accession>A0A9N9R6X3</accession>
<organism evidence="1 2">
    <name type="scientific">Diatraea saccharalis</name>
    <name type="common">sugarcane borer</name>
    <dbReference type="NCBI Taxonomy" id="40085"/>
    <lineage>
        <taxon>Eukaryota</taxon>
        <taxon>Metazoa</taxon>
        <taxon>Ecdysozoa</taxon>
        <taxon>Arthropoda</taxon>
        <taxon>Hexapoda</taxon>
        <taxon>Insecta</taxon>
        <taxon>Pterygota</taxon>
        <taxon>Neoptera</taxon>
        <taxon>Endopterygota</taxon>
        <taxon>Lepidoptera</taxon>
        <taxon>Glossata</taxon>
        <taxon>Ditrysia</taxon>
        <taxon>Pyraloidea</taxon>
        <taxon>Crambidae</taxon>
        <taxon>Crambinae</taxon>
        <taxon>Diatraea</taxon>
    </lineage>
</organism>
<name>A0A9N9R6X3_9NEOP</name>
<protein>
    <submittedName>
        <fullName evidence="1">Uncharacterized protein</fullName>
    </submittedName>
</protein>
<dbReference type="EMBL" id="OU893334">
    <property type="protein sequence ID" value="CAG9791447.1"/>
    <property type="molecule type" value="Genomic_DNA"/>
</dbReference>
<reference evidence="1" key="2">
    <citation type="submission" date="2022-10" db="EMBL/GenBank/DDBJ databases">
        <authorList>
            <consortium name="ENA_rothamsted_submissions"/>
            <consortium name="culmorum"/>
            <person name="King R."/>
        </authorList>
    </citation>
    <scope>NUCLEOTIDE SEQUENCE</scope>
</reference>
<reference evidence="1" key="1">
    <citation type="submission" date="2021-12" db="EMBL/GenBank/DDBJ databases">
        <authorList>
            <person name="King R."/>
        </authorList>
    </citation>
    <scope>NUCLEOTIDE SEQUENCE</scope>
</reference>
<sequence length="1222" mass="145811">MSLLVLEGVTLGQKHKHYNTLVKTASNDETLNLEGIDYEDNDIDNLFRTDVACSRRDVRYIIEVLKCKDMQFVSRALHNSAWLFSDDQYAHIINPLYLQQEIFSKITKKAKNKLLYSIRLNMRNTKRADEFFNYLKENFKNAQKWLPYCSETLTISIVKEEWKNISVSVMHRLCRKSLAILKTCCETCPSQRWLKSGKSFLYTDTKEYLEILNSMQDKYIPQFGKKATRFLMNNVPGVVHENFHKYCYVIDLPEFAKHLKIEEIKSFIIKQLQSDRNEIRSWCRYKYMKHIIERIPTKERFQIVQELFLKVEKDFSLGVAHSEVNDEEMENFYSWYRYVPFEIAIKKLKSVIFDEKIIDKLNVLNDMDFLFTDTVPGSSIRPWAIRVLVRCAAGNMYHIQTLLRYYQEYHTKALYNEYISLILVRITKTYKYDETTWNMLNNTFHKLGVYDDKKILDPAIYHNCIPAIIFHNVLNDKCIPLVIEKKIALKYFINFRQKFEPEESEKVFKYLHKHALKEITIKEINNKFDLVTVIAMCDDFIKFLKHWNKTVEENPSIMEKIHEVVKIIKENSWSTDSLVSNEFIIFYKKHKNIKKYFFEDALLLHRSDETYLIALKYNPDLLLRDKSKIEMIIDNDTISMRRTLIKLRVYWPSSIVNRWSELYLTRLHQTTNNKVCVEALFILLPRMETLTLVDKYVPAVTKINWKEETSTIPFNIRKNICRSLYMIRPTMSLDTVLLYAKGDYFRFAAPLLYDIFLSINYDHASTYILKFLDDSDSFQRLGIRYILENLETVKAKNIVLIVWNKGSYSVKCGLFKHIYKLLIKEKESKMIERIWELLSVLFDYLTPEFYESVKTKKDNINAVPKLIKHKFYIKCFQYLKSYPTTNQKEFYGDFYRYMRFNVELLDIDVVEEVLCEAIDQCFTEDDNVYYYHRDNVFRLLTAYLTFSDSIENQQIKFDKLFLPVIKRFLSVWQNYKRLFKKILESLSLNVSKRLLNTKNYVVPTYLFKKIQNSIAESFSLEKEYNIITFWNLTVIFVELLENFSYSDKFQSICENMKKYYYNYQYECPDFIEVYSNIAPVFGKACLKYFIQENRISRYSFLWPLASKSMMDALISLSFPYSVMNQTLKHMLLDENATEIEACYLIVIGVVRCMYINSGSGEYKFTFDEELKNVILCHPSKVIRTHYRHCDLPYHVYKEDENSDWGRPGLMYGRGRPNDSEVY</sequence>
<proteinExistence type="predicted"/>
<dbReference type="Proteomes" id="UP001153714">
    <property type="component" value="Chromosome 3"/>
</dbReference>
<dbReference type="OrthoDB" id="7100635at2759"/>
<dbReference type="AlphaFoldDB" id="A0A9N9R6X3"/>